<reference evidence="1" key="2">
    <citation type="submission" date="2021-10" db="EMBL/GenBank/DDBJ databases">
        <title>Phylogenomics reveals ancestral predisposition of the termite-cultivated fungus Termitomyces towards a domesticated lifestyle.</title>
        <authorList>
            <person name="Auxier B."/>
            <person name="Grum-Grzhimaylo A."/>
            <person name="Cardenas M.E."/>
            <person name="Lodge J.D."/>
            <person name="Laessoe T."/>
            <person name="Pedersen O."/>
            <person name="Smith M.E."/>
            <person name="Kuyper T.W."/>
            <person name="Franco-Molano E.A."/>
            <person name="Baroni T.J."/>
            <person name="Aanen D.K."/>
        </authorList>
    </citation>
    <scope>NUCLEOTIDE SEQUENCE</scope>
    <source>
        <strain evidence="1">D49</strain>
    </source>
</reference>
<comment type="caution">
    <text evidence="1">The sequence shown here is derived from an EMBL/GenBank/DDBJ whole genome shotgun (WGS) entry which is preliminary data.</text>
</comment>
<dbReference type="OrthoDB" id="3014488at2759"/>
<sequence length="358" mass="40299">MSPLAVPVTNFGAYLDQYPKIFRDCDVISVTHSKNLDSPVLHEYLHLIIRHRPSNAWRRLLVERQTHQDQVIIGLWPWVTRQGSGRSSGAQLPLPLLMRNLRFVSLNLQTVAKILLYVHRQRPEYHVVTANCFWYADAVFEILRNAGQSAGNYRYHQWPYLKLRGVAVIANPRVKGDLRVAAGRFQNLLPNTPFRGEIQDAGGKDQDAGGEGEDMDMYDVFPRALQVTGDTATPTDFDVSIIEAEENEVSQCIIKAMKEVDLISNLDELAIRRLTEERKADIIAFSNAVLASPEKQADLGHDEEVQRGQESEDSDFIAQLVAAVAKMGSENALSEREEARYEEAIRVFAASVLKEVSN</sequence>
<accession>A0A9P7FMK0</accession>
<organism evidence="1 2">
    <name type="scientific">Sphagnurus paluster</name>
    <dbReference type="NCBI Taxonomy" id="117069"/>
    <lineage>
        <taxon>Eukaryota</taxon>
        <taxon>Fungi</taxon>
        <taxon>Dikarya</taxon>
        <taxon>Basidiomycota</taxon>
        <taxon>Agaricomycotina</taxon>
        <taxon>Agaricomycetes</taxon>
        <taxon>Agaricomycetidae</taxon>
        <taxon>Agaricales</taxon>
        <taxon>Tricholomatineae</taxon>
        <taxon>Lyophyllaceae</taxon>
        <taxon>Sphagnurus</taxon>
    </lineage>
</organism>
<dbReference type="Proteomes" id="UP000717328">
    <property type="component" value="Unassembled WGS sequence"/>
</dbReference>
<dbReference type="AlphaFoldDB" id="A0A9P7FMK0"/>
<protein>
    <submittedName>
        <fullName evidence="1">Uncharacterized protein</fullName>
    </submittedName>
</protein>
<proteinExistence type="predicted"/>
<evidence type="ECO:0000313" key="1">
    <source>
        <dbReference type="EMBL" id="KAG5634682.1"/>
    </source>
</evidence>
<gene>
    <name evidence="1" type="ORF">H0H81_001122</name>
</gene>
<dbReference type="EMBL" id="JABCKI010006309">
    <property type="protein sequence ID" value="KAG5634682.1"/>
    <property type="molecule type" value="Genomic_DNA"/>
</dbReference>
<keyword evidence="2" id="KW-1185">Reference proteome</keyword>
<evidence type="ECO:0000313" key="2">
    <source>
        <dbReference type="Proteomes" id="UP000717328"/>
    </source>
</evidence>
<name>A0A9P7FMK0_9AGAR</name>
<reference evidence="1" key="1">
    <citation type="submission" date="2021-02" db="EMBL/GenBank/DDBJ databases">
        <authorList>
            <person name="Nieuwenhuis M."/>
            <person name="Van De Peppel L.J.J."/>
        </authorList>
    </citation>
    <scope>NUCLEOTIDE SEQUENCE</scope>
    <source>
        <strain evidence="1">D49</strain>
    </source>
</reference>